<comment type="caution">
    <text evidence="1">The sequence shown here is derived from an EMBL/GenBank/DDBJ whole genome shotgun (WGS) entry which is preliminary data.</text>
</comment>
<keyword evidence="2" id="KW-1185">Reference proteome</keyword>
<evidence type="ECO:0000313" key="2">
    <source>
        <dbReference type="Proteomes" id="UP001189429"/>
    </source>
</evidence>
<sequence length="130" mass="13620">MGACKRVPTCPHTQLVTAIHSWRGLGAPRVPAGAASSTPERGRGDAIRVCLGCRGEKARRTPPSLFNMRRPKISAVVTGPQYPRIERAAPAATQRAGCDRSGCYSGAPKRAAPAATGQVATVVHHVSLDV</sequence>
<dbReference type="Proteomes" id="UP001189429">
    <property type="component" value="Unassembled WGS sequence"/>
</dbReference>
<dbReference type="EMBL" id="CAUYUJ010015214">
    <property type="protein sequence ID" value="CAK0851192.1"/>
    <property type="molecule type" value="Genomic_DNA"/>
</dbReference>
<reference evidence="1" key="1">
    <citation type="submission" date="2023-10" db="EMBL/GenBank/DDBJ databases">
        <authorList>
            <person name="Chen Y."/>
            <person name="Shah S."/>
            <person name="Dougan E. K."/>
            <person name="Thang M."/>
            <person name="Chan C."/>
        </authorList>
    </citation>
    <scope>NUCLEOTIDE SEQUENCE [LARGE SCALE GENOMIC DNA]</scope>
</reference>
<organism evidence="1 2">
    <name type="scientific">Prorocentrum cordatum</name>
    <dbReference type="NCBI Taxonomy" id="2364126"/>
    <lineage>
        <taxon>Eukaryota</taxon>
        <taxon>Sar</taxon>
        <taxon>Alveolata</taxon>
        <taxon>Dinophyceae</taxon>
        <taxon>Prorocentrales</taxon>
        <taxon>Prorocentraceae</taxon>
        <taxon>Prorocentrum</taxon>
    </lineage>
</organism>
<accession>A0ABN9TYL5</accession>
<evidence type="ECO:0000313" key="1">
    <source>
        <dbReference type="EMBL" id="CAK0851192.1"/>
    </source>
</evidence>
<gene>
    <name evidence="1" type="ORF">PCOR1329_LOCUS43381</name>
</gene>
<name>A0ABN9TYL5_9DINO</name>
<protein>
    <submittedName>
        <fullName evidence="1">Uncharacterized protein</fullName>
    </submittedName>
</protein>
<proteinExistence type="predicted"/>